<dbReference type="PROSITE" id="PS51257">
    <property type="entry name" value="PROKAR_LIPOPROTEIN"/>
    <property type="match status" value="1"/>
</dbReference>
<feature type="chain" id="PRO_5028984576" description="Secreted protein" evidence="2">
    <location>
        <begin position="21"/>
        <end position="296"/>
    </location>
</feature>
<evidence type="ECO:0000256" key="1">
    <source>
        <dbReference type="SAM" id="MobiDB-lite"/>
    </source>
</evidence>
<dbReference type="RefSeq" id="WP_186276764.1">
    <property type="nucleotide sequence ID" value="NZ_CP046883.1"/>
</dbReference>
<feature type="signal peptide" evidence="2">
    <location>
        <begin position="1"/>
        <end position="20"/>
    </location>
</feature>
<sequence>MNRRTIAACLAMCMTMGVSACTIGDVENSRSGHGDATSSQDSASKDKGKKNDSNGPQPTTSDSASDKSKSQSDKGASKGELASLLVPGTSIAVDGVGEAGSVGIPAWSTSKVPVAIAALRHDPSNARYINAAISLSDNAAAEAMWSSMGEQAGPLTQAVLVEGGDRSTQVNTVVTRPGFTPFGQTQWALSDQVHFASQLRCIKGSETIVQAMGEASGQAYGLGTIPGAIFKGGWGPDPSGSYGVRQFGLVPAGDGYVAVAIAANSTDGSYEGGQAMLTKVAHKLQAQLDQFPQTQC</sequence>
<dbReference type="EMBL" id="CP046883">
    <property type="protein sequence ID" value="QNH96426.1"/>
    <property type="molecule type" value="Genomic_DNA"/>
</dbReference>
<evidence type="ECO:0000256" key="2">
    <source>
        <dbReference type="SAM" id="SignalP"/>
    </source>
</evidence>
<evidence type="ECO:0000313" key="4">
    <source>
        <dbReference type="Proteomes" id="UP000515275"/>
    </source>
</evidence>
<name>A0A7G7YPK6_9CORY</name>
<feature type="compositionally biased region" description="Basic and acidic residues" evidence="1">
    <location>
        <begin position="43"/>
        <end position="52"/>
    </location>
</feature>
<dbReference type="Gene3D" id="3.40.710.10">
    <property type="entry name" value="DD-peptidase/beta-lactamase superfamily"/>
    <property type="match status" value="1"/>
</dbReference>
<feature type="compositionally biased region" description="Basic and acidic residues" evidence="1">
    <location>
        <begin position="64"/>
        <end position="77"/>
    </location>
</feature>
<keyword evidence="4" id="KW-1185">Reference proteome</keyword>
<proteinExistence type="predicted"/>
<reference evidence="3 4" key="1">
    <citation type="submission" date="2019-12" db="EMBL/GenBank/DDBJ databases">
        <title>Corynebacterium sp. nov., isolated from feces of the Anser Albifrons in China.</title>
        <authorList>
            <person name="Liu Q."/>
        </authorList>
    </citation>
    <scope>NUCLEOTIDE SEQUENCE [LARGE SCALE GENOMIC DNA]</scope>
    <source>
        <strain evidence="3 4">23H37-10</strain>
    </source>
</reference>
<gene>
    <name evidence="3" type="ORF">GP473_06945</name>
</gene>
<dbReference type="SUPFAM" id="SSF56601">
    <property type="entry name" value="beta-lactamase/transpeptidase-like"/>
    <property type="match status" value="1"/>
</dbReference>
<dbReference type="AlphaFoldDB" id="A0A7G7YPK6"/>
<organism evidence="3 4">
    <name type="scientific">Corynebacterium anserum</name>
    <dbReference type="NCBI Taxonomy" id="2684406"/>
    <lineage>
        <taxon>Bacteria</taxon>
        <taxon>Bacillati</taxon>
        <taxon>Actinomycetota</taxon>
        <taxon>Actinomycetes</taxon>
        <taxon>Mycobacteriales</taxon>
        <taxon>Corynebacteriaceae</taxon>
        <taxon>Corynebacterium</taxon>
    </lineage>
</organism>
<dbReference type="KEGG" id="cans:GP473_06945"/>
<evidence type="ECO:0008006" key="5">
    <source>
        <dbReference type="Google" id="ProtNLM"/>
    </source>
</evidence>
<evidence type="ECO:0000313" key="3">
    <source>
        <dbReference type="EMBL" id="QNH96426.1"/>
    </source>
</evidence>
<protein>
    <recommendedName>
        <fullName evidence="5">Secreted protein</fullName>
    </recommendedName>
</protein>
<dbReference type="Proteomes" id="UP000515275">
    <property type="component" value="Chromosome"/>
</dbReference>
<feature type="region of interest" description="Disordered" evidence="1">
    <location>
        <begin position="27"/>
        <end position="81"/>
    </location>
</feature>
<keyword evidence="2" id="KW-0732">Signal</keyword>
<dbReference type="InterPro" id="IPR012338">
    <property type="entry name" value="Beta-lactam/transpept-like"/>
</dbReference>
<accession>A0A7G7YPK6</accession>